<evidence type="ECO:0000259" key="6">
    <source>
        <dbReference type="Pfam" id="PF00590"/>
    </source>
</evidence>
<evidence type="ECO:0000256" key="5">
    <source>
        <dbReference type="ARBA" id="ARBA00022691"/>
    </source>
</evidence>
<dbReference type="OrthoDB" id="9772960at2"/>
<dbReference type="PANTHER" id="PTHR47036:SF1">
    <property type="entry name" value="COBALT-FACTOR III C(17)-METHYLTRANSFERASE-RELATED"/>
    <property type="match status" value="1"/>
</dbReference>
<dbReference type="InterPro" id="IPR051810">
    <property type="entry name" value="Precorrin_MeTrfase"/>
</dbReference>
<dbReference type="NCBIfam" id="TIGR01466">
    <property type="entry name" value="cobJ_cbiH"/>
    <property type="match status" value="1"/>
</dbReference>
<dbReference type="InterPro" id="IPR014776">
    <property type="entry name" value="4pyrrole_Mease_sub2"/>
</dbReference>
<dbReference type="Gene3D" id="3.40.1010.10">
    <property type="entry name" value="Cobalt-precorrin-4 Transmethylase, Domain 1"/>
    <property type="match status" value="1"/>
</dbReference>
<keyword evidence="5" id="KW-0949">S-adenosyl-L-methionine</keyword>
<dbReference type="SUPFAM" id="SSF53790">
    <property type="entry name" value="Tetrapyrrole methylase"/>
    <property type="match status" value="1"/>
</dbReference>
<comment type="pathway">
    <text evidence="1">Cofactor biosynthesis; adenosylcobalamin biosynthesis.</text>
</comment>
<dbReference type="InterPro" id="IPR035996">
    <property type="entry name" value="4pyrrol_Methylase_sf"/>
</dbReference>
<evidence type="ECO:0000256" key="3">
    <source>
        <dbReference type="ARBA" id="ARBA00022603"/>
    </source>
</evidence>
<reference evidence="7 8" key="1">
    <citation type="submission" date="2016-08" db="EMBL/GenBank/DDBJ databases">
        <title>Novel Firmicutes and Novel Genomes.</title>
        <authorList>
            <person name="Poppleton D.I."/>
            <person name="Gribaldo S."/>
        </authorList>
    </citation>
    <scope>NUCLEOTIDE SEQUENCE [LARGE SCALE GENOMIC DNA]</scope>
    <source>
        <strain evidence="7 8">CTT3</strain>
    </source>
</reference>
<accession>A0A419SZB5</accession>
<evidence type="ECO:0000256" key="4">
    <source>
        <dbReference type="ARBA" id="ARBA00022679"/>
    </source>
</evidence>
<proteinExistence type="predicted"/>
<comment type="caution">
    <text evidence="7">The sequence shown here is derived from an EMBL/GenBank/DDBJ whole genome shotgun (WGS) entry which is preliminary data.</text>
</comment>
<dbReference type="Pfam" id="PF00590">
    <property type="entry name" value="TP_methylase"/>
    <property type="match status" value="1"/>
</dbReference>
<keyword evidence="8" id="KW-1185">Reference proteome</keyword>
<dbReference type="GO" id="GO:0032259">
    <property type="term" value="P:methylation"/>
    <property type="evidence" value="ECO:0007669"/>
    <property type="project" value="UniProtKB-KW"/>
</dbReference>
<dbReference type="Gene3D" id="3.30.950.10">
    <property type="entry name" value="Methyltransferase, Cobalt-precorrin-4 Transmethylase, Domain 2"/>
    <property type="match status" value="1"/>
</dbReference>
<sequence length="247" mass="27321">MSYKKGKIYIVGLGPGKREYMVPEALEAIEKSEVIIGYKTYIKLVEDLLKNKSVISSGMRKEIDRCKKALEYAKKGNIVSLISSGDAGVYGMAGIMLEILLKEDSNIEAQVIPGVTAANAAAACLGAPLMHDYAVISLSDLLTDWEVIEKRIECAAKGDFIICLYNPKSKGRQKQIEIARKIMLKYKDKDTPVGIVRNAKREGEQIILTTLDKMLENKIDMLTVVVIGNSQTFIKNGKMVTPRGYKV</sequence>
<dbReference type="GO" id="GO:0009236">
    <property type="term" value="P:cobalamin biosynthetic process"/>
    <property type="evidence" value="ECO:0007669"/>
    <property type="project" value="UniProtKB-UniPathway"/>
</dbReference>
<dbReference type="InterPro" id="IPR014777">
    <property type="entry name" value="4pyrrole_Mease_sub1"/>
</dbReference>
<dbReference type="AlphaFoldDB" id="A0A419SZB5"/>
<feature type="domain" description="Tetrapyrrole methylase" evidence="6">
    <location>
        <begin position="7"/>
        <end position="213"/>
    </location>
</feature>
<evidence type="ECO:0000313" key="7">
    <source>
        <dbReference type="EMBL" id="RKD30602.1"/>
    </source>
</evidence>
<keyword evidence="3 7" id="KW-0489">Methyltransferase</keyword>
<dbReference type="EMBL" id="MCIB01000034">
    <property type="protein sequence ID" value="RKD30602.1"/>
    <property type="molecule type" value="Genomic_DNA"/>
</dbReference>
<keyword evidence="2" id="KW-0169">Cobalamin biosynthesis</keyword>
<dbReference type="InterPro" id="IPR006363">
    <property type="entry name" value="Cbl_synth_CobJ/CibH_dom"/>
</dbReference>
<dbReference type="RefSeq" id="WP_120170112.1">
    <property type="nucleotide sequence ID" value="NZ_MCIB01000034.1"/>
</dbReference>
<evidence type="ECO:0000313" key="8">
    <source>
        <dbReference type="Proteomes" id="UP000284177"/>
    </source>
</evidence>
<evidence type="ECO:0000256" key="2">
    <source>
        <dbReference type="ARBA" id="ARBA00022573"/>
    </source>
</evidence>
<protein>
    <submittedName>
        <fullName evidence="7">Precorrin-3B C(17)-methyltransferase</fullName>
    </submittedName>
</protein>
<organism evidence="7 8">
    <name type="scientific">Thermohalobacter berrensis</name>
    <dbReference type="NCBI Taxonomy" id="99594"/>
    <lineage>
        <taxon>Bacteria</taxon>
        <taxon>Bacillati</taxon>
        <taxon>Bacillota</taxon>
        <taxon>Tissierellia</taxon>
        <taxon>Tissierellales</taxon>
        <taxon>Thermohalobacteraceae</taxon>
        <taxon>Thermohalobacter</taxon>
    </lineage>
</organism>
<name>A0A419SZB5_9FIRM</name>
<gene>
    <name evidence="7" type="ORF">BET03_04490</name>
</gene>
<keyword evidence="4 7" id="KW-0808">Transferase</keyword>
<dbReference type="InterPro" id="IPR000878">
    <property type="entry name" value="4pyrrol_Mease"/>
</dbReference>
<dbReference type="GO" id="GO:0008168">
    <property type="term" value="F:methyltransferase activity"/>
    <property type="evidence" value="ECO:0007669"/>
    <property type="project" value="UniProtKB-KW"/>
</dbReference>
<dbReference type="PANTHER" id="PTHR47036">
    <property type="entry name" value="COBALT-FACTOR III C(17)-METHYLTRANSFERASE-RELATED"/>
    <property type="match status" value="1"/>
</dbReference>
<dbReference type="CDD" id="cd11646">
    <property type="entry name" value="Precorrin_3B_C17_MT"/>
    <property type="match status" value="1"/>
</dbReference>
<dbReference type="UniPathway" id="UPA00148"/>
<dbReference type="Proteomes" id="UP000284177">
    <property type="component" value="Unassembled WGS sequence"/>
</dbReference>
<evidence type="ECO:0000256" key="1">
    <source>
        <dbReference type="ARBA" id="ARBA00004953"/>
    </source>
</evidence>